<comment type="pathway">
    <text evidence="2">Carbohydrate biosynthesis; Calvin cycle.</text>
</comment>
<feature type="domain" description="Fructose-1-6-bisphosphatase class I N-terminal" evidence="11">
    <location>
        <begin position="40"/>
        <end position="186"/>
    </location>
</feature>
<feature type="domain" description="Fructose-1-6-bisphosphatase class 1 C-terminal" evidence="12">
    <location>
        <begin position="193"/>
        <end position="325"/>
    </location>
</feature>
<evidence type="ECO:0000256" key="6">
    <source>
        <dbReference type="ARBA" id="ARBA00022801"/>
    </source>
</evidence>
<dbReference type="InterPro" id="IPR033391">
    <property type="entry name" value="FBPase_N"/>
</dbReference>
<evidence type="ECO:0000256" key="7">
    <source>
        <dbReference type="ARBA" id="ARBA00022842"/>
    </source>
</evidence>
<dbReference type="Gene3D" id="3.30.540.10">
    <property type="entry name" value="Fructose-1,6-Bisphosphatase, subunit A, domain 1"/>
    <property type="match status" value="1"/>
</dbReference>
<name>A0ABW5DL26_9HYPH</name>
<dbReference type="NCBIfam" id="NF006780">
    <property type="entry name" value="PRK09293.1-4"/>
    <property type="match status" value="1"/>
</dbReference>
<dbReference type="InterPro" id="IPR044015">
    <property type="entry name" value="FBPase_C_dom"/>
</dbReference>
<dbReference type="PIRSF" id="PIRSF500210">
    <property type="entry name" value="FBPtase"/>
    <property type="match status" value="1"/>
</dbReference>
<reference evidence="14" key="1">
    <citation type="journal article" date="2019" name="Int. J. Syst. Evol. Microbiol.">
        <title>The Global Catalogue of Microorganisms (GCM) 10K type strain sequencing project: providing services to taxonomists for standard genome sequencing and annotation.</title>
        <authorList>
            <consortium name="The Broad Institute Genomics Platform"/>
            <consortium name="The Broad Institute Genome Sequencing Center for Infectious Disease"/>
            <person name="Wu L."/>
            <person name="Ma J."/>
        </authorList>
    </citation>
    <scope>NUCLEOTIDE SEQUENCE [LARGE SCALE GENOMIC DNA]</scope>
    <source>
        <strain evidence="14">KCTC 23707</strain>
    </source>
</reference>
<feature type="binding site" evidence="9">
    <location>
        <position position="89"/>
    </location>
    <ligand>
        <name>Mg(2+)</name>
        <dbReference type="ChEBI" id="CHEBI:18420"/>
        <label>1</label>
    </ligand>
</feature>
<dbReference type="CDD" id="cd00354">
    <property type="entry name" value="FBPase"/>
    <property type="match status" value="1"/>
</dbReference>
<accession>A0ABW5DL26</accession>
<evidence type="ECO:0000259" key="11">
    <source>
        <dbReference type="Pfam" id="PF00316"/>
    </source>
</evidence>
<dbReference type="SUPFAM" id="SSF56655">
    <property type="entry name" value="Carbohydrate phosphatase"/>
    <property type="match status" value="1"/>
</dbReference>
<comment type="caution">
    <text evidence="13">The sequence shown here is derived from an EMBL/GenBank/DDBJ whole genome shotgun (WGS) entry which is preliminary data.</text>
</comment>
<comment type="catalytic activity">
    <reaction evidence="1 9">
        <text>beta-D-fructose 1,6-bisphosphate + H2O = beta-D-fructose 6-phosphate + phosphate</text>
        <dbReference type="Rhea" id="RHEA:11064"/>
        <dbReference type="ChEBI" id="CHEBI:15377"/>
        <dbReference type="ChEBI" id="CHEBI:32966"/>
        <dbReference type="ChEBI" id="CHEBI:43474"/>
        <dbReference type="ChEBI" id="CHEBI:57634"/>
        <dbReference type="EC" id="3.1.3.11"/>
    </reaction>
</comment>
<keyword evidence="6 9" id="KW-0378">Hydrolase</keyword>
<feature type="binding site" evidence="9">
    <location>
        <position position="108"/>
    </location>
    <ligand>
        <name>Mg(2+)</name>
        <dbReference type="ChEBI" id="CHEBI:18420"/>
        <label>2</label>
    </ligand>
</feature>
<dbReference type="PROSITE" id="PS00124">
    <property type="entry name" value="FBPASE"/>
    <property type="match status" value="1"/>
</dbReference>
<organism evidence="13 14">
    <name type="scientific">Chelativorans composti</name>
    <dbReference type="NCBI Taxonomy" id="768533"/>
    <lineage>
        <taxon>Bacteria</taxon>
        <taxon>Pseudomonadati</taxon>
        <taxon>Pseudomonadota</taxon>
        <taxon>Alphaproteobacteria</taxon>
        <taxon>Hyphomicrobiales</taxon>
        <taxon>Phyllobacteriaceae</taxon>
        <taxon>Chelativorans</taxon>
    </lineage>
</organism>
<dbReference type="InterPro" id="IPR028343">
    <property type="entry name" value="FBPtase"/>
</dbReference>
<dbReference type="EMBL" id="JBHUIR010000062">
    <property type="protein sequence ID" value="MFD2261206.1"/>
    <property type="molecule type" value="Genomic_DNA"/>
</dbReference>
<dbReference type="PRINTS" id="PR00115">
    <property type="entry name" value="F16BPHPHTASE"/>
</dbReference>
<dbReference type="PIRSF" id="PIRSF000904">
    <property type="entry name" value="FBPtase_SBPase"/>
    <property type="match status" value="1"/>
</dbReference>
<evidence type="ECO:0000256" key="4">
    <source>
        <dbReference type="ARBA" id="ARBA00022490"/>
    </source>
</evidence>
<dbReference type="PANTHER" id="PTHR11556">
    <property type="entry name" value="FRUCTOSE-1,6-BISPHOSPHATASE-RELATED"/>
    <property type="match status" value="1"/>
</dbReference>
<evidence type="ECO:0000256" key="9">
    <source>
        <dbReference type="HAMAP-Rule" id="MF_01855"/>
    </source>
</evidence>
<gene>
    <name evidence="9" type="primary">fbp</name>
    <name evidence="13" type="ORF">ACFSMZ_15760</name>
</gene>
<dbReference type="Proteomes" id="UP001597373">
    <property type="component" value="Unassembled WGS sequence"/>
</dbReference>
<evidence type="ECO:0000313" key="14">
    <source>
        <dbReference type="Proteomes" id="UP001597373"/>
    </source>
</evidence>
<comment type="subcellular location">
    <subcellularLocation>
        <location evidence="9">Cytoplasm</location>
    </subcellularLocation>
</comment>
<sequence length="347" mass="37993">MATTLETFLGAYASQGGDIRHAVAGTIEQLAATAIKVRDLISEGPLPEDLGARRGSNGEGDDQKGLDVLADEMFLEACRAAGAAVYASEERPEPVMLREDGLLAVAIDPVDGSSNIETNISIGTIFSFLPTAGLQGAEPAAYFLQPGHRQVASGFFIYGPQLALVVTMGSGAHLFVYSPAQRAFIQSPRAPRVPERTQEFAINMSNERHWDEGIRVYIEDCLRGAEGPREKDFNMRWVASMVAECYRILNRGGVYLYPGDARKGYRNGRLRLVYEANPISFLIEQAGGAATDTLHRILDIQPESLHQRVPFVFGSAHEVERVGRYVSQPAWIAERSPLFGRRGLLRA</sequence>
<dbReference type="RefSeq" id="WP_345099813.1">
    <property type="nucleotide sequence ID" value="NZ_BAABGS010000071.1"/>
</dbReference>
<dbReference type="Gene3D" id="3.40.190.80">
    <property type="match status" value="1"/>
</dbReference>
<keyword evidence="5 9" id="KW-0479">Metal-binding</keyword>
<protein>
    <recommendedName>
        <fullName evidence="9">Fructose-1,6-bisphosphatase class 1</fullName>
        <shortName evidence="9">FBPase class 1</shortName>
        <ecNumber evidence="9">3.1.3.11</ecNumber>
    </recommendedName>
    <alternativeName>
        <fullName evidence="9">D-fructose-1,6-bisphosphate 1-phosphohydrolase class 1</fullName>
    </alternativeName>
</protein>
<feature type="binding site" evidence="9">
    <location>
        <begin position="255"/>
        <end position="257"/>
    </location>
    <ligand>
        <name>substrate</name>
    </ligand>
</feature>
<evidence type="ECO:0000256" key="10">
    <source>
        <dbReference type="RuleBase" id="RU000508"/>
    </source>
</evidence>
<keyword evidence="7 9" id="KW-0460">Magnesium</keyword>
<keyword evidence="14" id="KW-1185">Reference proteome</keyword>
<comment type="cofactor">
    <cofactor evidence="9">
        <name>Mg(2+)</name>
        <dbReference type="ChEBI" id="CHEBI:18420"/>
    </cofactor>
    <text evidence="9">Binds 2 magnesium ions per subunit.</text>
</comment>
<feature type="binding site" evidence="9">
    <location>
        <position position="275"/>
    </location>
    <ligand>
        <name>Mg(2+)</name>
        <dbReference type="ChEBI" id="CHEBI:18420"/>
        <label>2</label>
    </ligand>
</feature>
<dbReference type="GO" id="GO:0042132">
    <property type="term" value="F:fructose 1,6-bisphosphate 1-phosphatase activity"/>
    <property type="evidence" value="ECO:0007669"/>
    <property type="project" value="UniProtKB-EC"/>
</dbReference>
<comment type="subunit">
    <text evidence="9">Homotetramer.</text>
</comment>
<dbReference type="InterPro" id="IPR000146">
    <property type="entry name" value="FBPase_class-1"/>
</dbReference>
<dbReference type="EC" id="3.1.3.11" evidence="9"/>
<feature type="binding site" evidence="9">
    <location>
        <position position="203"/>
    </location>
    <ligand>
        <name>substrate</name>
    </ligand>
</feature>
<feature type="binding site" evidence="9">
    <location>
        <position position="111"/>
    </location>
    <ligand>
        <name>Mg(2+)</name>
        <dbReference type="ChEBI" id="CHEBI:18420"/>
        <label>2</label>
    </ligand>
</feature>
<dbReference type="Pfam" id="PF18913">
    <property type="entry name" value="FBPase_C"/>
    <property type="match status" value="1"/>
</dbReference>
<feature type="binding site" evidence="9">
    <location>
        <begin position="111"/>
        <end position="114"/>
    </location>
    <ligand>
        <name>substrate</name>
    </ligand>
</feature>
<comment type="similarity">
    <text evidence="3 9 10">Belongs to the FBPase class 1 family.</text>
</comment>
<proteinExistence type="inferred from homology"/>
<keyword evidence="8 9" id="KW-0119">Carbohydrate metabolism</keyword>
<dbReference type="Pfam" id="PF00316">
    <property type="entry name" value="FBPase"/>
    <property type="match status" value="1"/>
</dbReference>
<evidence type="ECO:0000256" key="2">
    <source>
        <dbReference type="ARBA" id="ARBA00005215"/>
    </source>
</evidence>
<comment type="caution">
    <text evidence="9">Lacks conserved residue(s) required for the propagation of feature annotation.</text>
</comment>
<dbReference type="HAMAP" id="MF_01855">
    <property type="entry name" value="FBPase_class1"/>
    <property type="match status" value="1"/>
</dbReference>
<keyword evidence="4 9" id="KW-0963">Cytoplasm</keyword>
<evidence type="ECO:0000256" key="8">
    <source>
        <dbReference type="ARBA" id="ARBA00023277"/>
    </source>
</evidence>
<dbReference type="InterPro" id="IPR020548">
    <property type="entry name" value="Fructose_bisphosphatase_AS"/>
</dbReference>
<evidence type="ECO:0000256" key="1">
    <source>
        <dbReference type="ARBA" id="ARBA00001273"/>
    </source>
</evidence>
<feature type="binding site" evidence="9">
    <location>
        <position position="108"/>
    </location>
    <ligand>
        <name>Mg(2+)</name>
        <dbReference type="ChEBI" id="CHEBI:18420"/>
        <label>1</label>
    </ligand>
</feature>
<evidence type="ECO:0000259" key="12">
    <source>
        <dbReference type="Pfam" id="PF18913"/>
    </source>
</evidence>
<feature type="binding site" evidence="9">
    <location>
        <position position="110"/>
    </location>
    <ligand>
        <name>Mg(2+)</name>
        <dbReference type="ChEBI" id="CHEBI:18420"/>
        <label>1</label>
    </ligand>
</feature>
<dbReference type="PANTHER" id="PTHR11556:SF35">
    <property type="entry name" value="SEDOHEPTULOSE-1,7-BISPHOSPHATASE, CHLOROPLASTIC"/>
    <property type="match status" value="1"/>
</dbReference>
<evidence type="ECO:0000256" key="3">
    <source>
        <dbReference type="ARBA" id="ARBA00010941"/>
    </source>
</evidence>
<evidence type="ECO:0000256" key="5">
    <source>
        <dbReference type="ARBA" id="ARBA00022723"/>
    </source>
</evidence>
<dbReference type="NCBIfam" id="NF006779">
    <property type="entry name" value="PRK09293.1-3"/>
    <property type="match status" value="1"/>
</dbReference>
<evidence type="ECO:0000313" key="13">
    <source>
        <dbReference type="EMBL" id="MFD2261206.1"/>
    </source>
</evidence>